<dbReference type="AlphaFoldDB" id="A0A1N7J9U3"/>
<dbReference type="GO" id="GO:0005829">
    <property type="term" value="C:cytosol"/>
    <property type="evidence" value="ECO:0007669"/>
    <property type="project" value="TreeGrafter"/>
</dbReference>
<dbReference type="CDD" id="cd00156">
    <property type="entry name" value="REC"/>
    <property type="match status" value="1"/>
</dbReference>
<feature type="DNA-binding region" description="OmpR/PhoB-type" evidence="7">
    <location>
        <begin position="132"/>
        <end position="226"/>
    </location>
</feature>
<evidence type="ECO:0000256" key="1">
    <source>
        <dbReference type="ARBA" id="ARBA00022553"/>
    </source>
</evidence>
<keyword evidence="1 6" id="KW-0597">Phosphoprotein</keyword>
<dbReference type="RefSeq" id="WP_054342970.1">
    <property type="nucleotide sequence ID" value="NZ_FTOE01000001.1"/>
</dbReference>
<dbReference type="SUPFAM" id="SSF52172">
    <property type="entry name" value="CheY-like"/>
    <property type="match status" value="1"/>
</dbReference>
<dbReference type="OrthoDB" id="9810730at2"/>
<dbReference type="PROSITE" id="PS51755">
    <property type="entry name" value="OMPR_PHOB"/>
    <property type="match status" value="1"/>
</dbReference>
<evidence type="ECO:0000259" key="8">
    <source>
        <dbReference type="PROSITE" id="PS50110"/>
    </source>
</evidence>
<evidence type="ECO:0000256" key="4">
    <source>
        <dbReference type="ARBA" id="ARBA00023125"/>
    </source>
</evidence>
<dbReference type="GO" id="GO:0000156">
    <property type="term" value="F:phosphorelay response regulator activity"/>
    <property type="evidence" value="ECO:0007669"/>
    <property type="project" value="TreeGrafter"/>
</dbReference>
<evidence type="ECO:0000256" key="2">
    <source>
        <dbReference type="ARBA" id="ARBA00023012"/>
    </source>
</evidence>
<dbReference type="PANTHER" id="PTHR48111:SF1">
    <property type="entry name" value="TWO-COMPONENT RESPONSE REGULATOR ORR33"/>
    <property type="match status" value="1"/>
</dbReference>
<dbReference type="SMART" id="SM00448">
    <property type="entry name" value="REC"/>
    <property type="match status" value="1"/>
</dbReference>
<keyword evidence="3" id="KW-0805">Transcription regulation</keyword>
<protein>
    <submittedName>
        <fullName evidence="10">DNA-binding response regulator, OmpR family, contains REC and winged-helix (WHTH) domain</fullName>
    </submittedName>
</protein>
<evidence type="ECO:0000313" key="10">
    <source>
        <dbReference type="EMBL" id="SIS46006.1"/>
    </source>
</evidence>
<dbReference type="InterPro" id="IPR039420">
    <property type="entry name" value="WalR-like"/>
</dbReference>
<dbReference type="Gene3D" id="3.40.50.2300">
    <property type="match status" value="1"/>
</dbReference>
<dbReference type="EMBL" id="FTOE01000001">
    <property type="protein sequence ID" value="SIS46006.1"/>
    <property type="molecule type" value="Genomic_DNA"/>
</dbReference>
<dbReference type="PROSITE" id="PS50110">
    <property type="entry name" value="RESPONSE_REGULATORY"/>
    <property type="match status" value="1"/>
</dbReference>
<feature type="domain" description="OmpR/PhoB-type" evidence="9">
    <location>
        <begin position="132"/>
        <end position="226"/>
    </location>
</feature>
<dbReference type="GO" id="GO:0000976">
    <property type="term" value="F:transcription cis-regulatory region binding"/>
    <property type="evidence" value="ECO:0007669"/>
    <property type="project" value="TreeGrafter"/>
</dbReference>
<dbReference type="InterPro" id="IPR001867">
    <property type="entry name" value="OmpR/PhoB-type_DNA-bd"/>
</dbReference>
<evidence type="ECO:0000256" key="3">
    <source>
        <dbReference type="ARBA" id="ARBA00023015"/>
    </source>
</evidence>
<proteinExistence type="predicted"/>
<dbReference type="Proteomes" id="UP000185999">
    <property type="component" value="Unassembled WGS sequence"/>
</dbReference>
<reference evidence="11" key="1">
    <citation type="submission" date="2017-01" db="EMBL/GenBank/DDBJ databases">
        <authorList>
            <person name="Varghese N."/>
            <person name="Submissions S."/>
        </authorList>
    </citation>
    <scope>NUCLEOTIDE SEQUENCE [LARGE SCALE GENOMIC DNA]</scope>
    <source>
        <strain evidence="11">DSM 22306</strain>
    </source>
</reference>
<dbReference type="InterPro" id="IPR036388">
    <property type="entry name" value="WH-like_DNA-bd_sf"/>
</dbReference>
<dbReference type="Pfam" id="PF00486">
    <property type="entry name" value="Trans_reg_C"/>
    <property type="match status" value="1"/>
</dbReference>
<organism evidence="10 11">
    <name type="scientific">Neptunomonas antarctica</name>
    <dbReference type="NCBI Taxonomy" id="619304"/>
    <lineage>
        <taxon>Bacteria</taxon>
        <taxon>Pseudomonadati</taxon>
        <taxon>Pseudomonadota</taxon>
        <taxon>Gammaproteobacteria</taxon>
        <taxon>Oceanospirillales</taxon>
        <taxon>Oceanospirillaceae</taxon>
        <taxon>Neptunomonas</taxon>
    </lineage>
</organism>
<evidence type="ECO:0000259" key="9">
    <source>
        <dbReference type="PROSITE" id="PS51755"/>
    </source>
</evidence>
<keyword evidence="11" id="KW-1185">Reference proteome</keyword>
<dbReference type="STRING" id="619304.SAMN05421760_101821"/>
<keyword evidence="5" id="KW-0804">Transcription</keyword>
<dbReference type="PANTHER" id="PTHR48111">
    <property type="entry name" value="REGULATOR OF RPOS"/>
    <property type="match status" value="1"/>
</dbReference>
<keyword evidence="2" id="KW-0902">Two-component regulatory system</keyword>
<dbReference type="Pfam" id="PF00072">
    <property type="entry name" value="Response_reg"/>
    <property type="match status" value="1"/>
</dbReference>
<evidence type="ECO:0000256" key="6">
    <source>
        <dbReference type="PROSITE-ProRule" id="PRU00169"/>
    </source>
</evidence>
<gene>
    <name evidence="10" type="ORF">SAMN05421760_101821</name>
</gene>
<accession>A0A1N7J9U3</accession>
<keyword evidence="4 7" id="KW-0238">DNA-binding</keyword>
<evidence type="ECO:0000256" key="7">
    <source>
        <dbReference type="PROSITE-ProRule" id="PRU01091"/>
    </source>
</evidence>
<dbReference type="CDD" id="cd00383">
    <property type="entry name" value="trans_reg_C"/>
    <property type="match status" value="1"/>
</dbReference>
<dbReference type="GO" id="GO:0032993">
    <property type="term" value="C:protein-DNA complex"/>
    <property type="evidence" value="ECO:0007669"/>
    <property type="project" value="TreeGrafter"/>
</dbReference>
<sequence>MQSHIILQSLNLLFIDDDIHVKRDAYSLFSPMFKSVILAHDVSSAMHYYNTSQIDIIIIDIQLSDEDGLTFIDKIREENYDIPIIVLSALSERKHLLRAANLRVDGYFIKPLPFKELNPIFERIGQQLEHKLSIYHIAENIRYCFLTCSLIIDLKLTSLGKKERLLLELFLHNAGRLVTRNTIANSIWPQTYMTDSALKNLLCELRKKIKYDIIKNVPAQGWVLTTDYTKKGMNQQHQIN</sequence>
<dbReference type="SMART" id="SM00862">
    <property type="entry name" value="Trans_reg_C"/>
    <property type="match status" value="1"/>
</dbReference>
<feature type="modified residue" description="4-aspartylphosphate" evidence="6">
    <location>
        <position position="60"/>
    </location>
</feature>
<dbReference type="InterPro" id="IPR011006">
    <property type="entry name" value="CheY-like_superfamily"/>
</dbReference>
<feature type="domain" description="Response regulatory" evidence="8">
    <location>
        <begin position="11"/>
        <end position="125"/>
    </location>
</feature>
<dbReference type="Gene3D" id="1.10.10.10">
    <property type="entry name" value="Winged helix-like DNA-binding domain superfamily/Winged helix DNA-binding domain"/>
    <property type="match status" value="1"/>
</dbReference>
<evidence type="ECO:0000313" key="11">
    <source>
        <dbReference type="Proteomes" id="UP000185999"/>
    </source>
</evidence>
<dbReference type="InterPro" id="IPR001789">
    <property type="entry name" value="Sig_transdc_resp-reg_receiver"/>
</dbReference>
<dbReference type="GO" id="GO:0006355">
    <property type="term" value="P:regulation of DNA-templated transcription"/>
    <property type="evidence" value="ECO:0007669"/>
    <property type="project" value="InterPro"/>
</dbReference>
<name>A0A1N7J9U3_9GAMM</name>
<evidence type="ECO:0000256" key="5">
    <source>
        <dbReference type="ARBA" id="ARBA00023163"/>
    </source>
</evidence>